<reference evidence="4 5" key="1">
    <citation type="submission" date="2016-10" db="EMBL/GenBank/DDBJ databases">
        <title>Paenibacillus species isolates.</title>
        <authorList>
            <person name="Beno S.M."/>
        </authorList>
    </citation>
    <scope>NUCLEOTIDE SEQUENCE [LARGE SCALE GENOMIC DNA]</scope>
    <source>
        <strain evidence="4 5">FSL H7-0744</strain>
    </source>
</reference>
<feature type="transmembrane region" description="Helical" evidence="2">
    <location>
        <begin position="197"/>
        <end position="215"/>
    </location>
</feature>
<evidence type="ECO:0000256" key="2">
    <source>
        <dbReference type="SAM" id="Phobius"/>
    </source>
</evidence>
<proteinExistence type="predicted"/>
<feature type="transmembrane region" description="Helical" evidence="2">
    <location>
        <begin position="123"/>
        <end position="148"/>
    </location>
</feature>
<dbReference type="PANTHER" id="PTHR42736">
    <property type="entry name" value="PROTEIN-GLUTAMINE GAMMA-GLUTAMYLTRANSFERASE"/>
    <property type="match status" value="1"/>
</dbReference>
<dbReference type="InterPro" id="IPR052901">
    <property type="entry name" value="Bact_TGase-like"/>
</dbReference>
<feature type="transmembrane region" description="Helical" evidence="2">
    <location>
        <begin position="168"/>
        <end position="185"/>
    </location>
</feature>
<accession>A0ABX3GY11</accession>
<dbReference type="Gene3D" id="3.10.620.30">
    <property type="match status" value="1"/>
</dbReference>
<dbReference type="PANTHER" id="PTHR42736:SF1">
    <property type="entry name" value="PROTEIN-GLUTAMINE GAMMA-GLUTAMYLTRANSFERASE"/>
    <property type="match status" value="1"/>
</dbReference>
<dbReference type="EMBL" id="MPTB01000068">
    <property type="protein sequence ID" value="OMD37505.1"/>
    <property type="molecule type" value="Genomic_DNA"/>
</dbReference>
<feature type="transmembrane region" description="Helical" evidence="2">
    <location>
        <begin position="92"/>
        <end position="111"/>
    </location>
</feature>
<dbReference type="InterPro" id="IPR002931">
    <property type="entry name" value="Transglutaminase-like"/>
</dbReference>
<feature type="domain" description="Transglutaminase-like" evidence="3">
    <location>
        <begin position="542"/>
        <end position="615"/>
    </location>
</feature>
<name>A0ABX3GY11_PAEBO</name>
<protein>
    <recommendedName>
        <fullName evidence="3">Transglutaminase-like domain-containing protein</fullName>
    </recommendedName>
</protein>
<gene>
    <name evidence="4" type="ORF">BSK56_31185</name>
</gene>
<dbReference type="RefSeq" id="WP_076114273.1">
    <property type="nucleotide sequence ID" value="NZ_MPTB01000068.1"/>
</dbReference>
<dbReference type="InterPro" id="IPR038765">
    <property type="entry name" value="Papain-like_cys_pep_sf"/>
</dbReference>
<evidence type="ECO:0000256" key="1">
    <source>
        <dbReference type="SAM" id="MobiDB-lite"/>
    </source>
</evidence>
<keyword evidence="2" id="KW-1133">Transmembrane helix</keyword>
<dbReference type="Pfam" id="PF01841">
    <property type="entry name" value="Transglut_core"/>
    <property type="match status" value="1"/>
</dbReference>
<evidence type="ECO:0000313" key="5">
    <source>
        <dbReference type="Proteomes" id="UP000187412"/>
    </source>
</evidence>
<organism evidence="4 5">
    <name type="scientific">Paenibacillus borealis</name>
    <dbReference type="NCBI Taxonomy" id="160799"/>
    <lineage>
        <taxon>Bacteria</taxon>
        <taxon>Bacillati</taxon>
        <taxon>Bacillota</taxon>
        <taxon>Bacilli</taxon>
        <taxon>Bacillales</taxon>
        <taxon>Paenibacillaceae</taxon>
        <taxon>Paenibacillus</taxon>
    </lineage>
</organism>
<comment type="caution">
    <text evidence="4">The sequence shown here is derived from an EMBL/GenBank/DDBJ whole genome shotgun (WGS) entry which is preliminary data.</text>
</comment>
<dbReference type="Proteomes" id="UP000187412">
    <property type="component" value="Unassembled WGS sequence"/>
</dbReference>
<keyword evidence="5" id="KW-1185">Reference proteome</keyword>
<feature type="compositionally biased region" description="Pro residues" evidence="1">
    <location>
        <begin position="763"/>
        <end position="772"/>
    </location>
</feature>
<keyword evidence="2" id="KW-0812">Transmembrane</keyword>
<evidence type="ECO:0000313" key="4">
    <source>
        <dbReference type="EMBL" id="OMD37505.1"/>
    </source>
</evidence>
<dbReference type="SMART" id="SM00460">
    <property type="entry name" value="TGc"/>
    <property type="match status" value="1"/>
</dbReference>
<evidence type="ECO:0000259" key="3">
    <source>
        <dbReference type="SMART" id="SM00460"/>
    </source>
</evidence>
<dbReference type="SUPFAM" id="SSF54001">
    <property type="entry name" value="Cysteine proteinases"/>
    <property type="match status" value="1"/>
</dbReference>
<feature type="transmembrane region" description="Helical" evidence="2">
    <location>
        <begin position="252"/>
        <end position="271"/>
    </location>
</feature>
<feature type="transmembrane region" description="Helical" evidence="2">
    <location>
        <begin position="221"/>
        <end position="240"/>
    </location>
</feature>
<keyword evidence="2" id="KW-0472">Membrane</keyword>
<sequence length="793" mass="84407">MNLRGNGQNGRYRGTAGISADSSSTWKGEGPFGKPAVTVKPQAVDGQAENSYTDNREDIPLHYRLLFSLAIMGMFMAWLLPLHRSTTLPSTAKLLEILMFSAAALLLWGCFRLPGWLQLSIRSILIALTWLYTCVSSEGIAQFGPYVAGIPEDAVLLFTGQISKLSEHSRLLILVLGWGLLVSSVQQLALYRGSTALFAAVTVCYLLMLDIGFGVKTTGEVLVSAGLILWMQGMSGLLRLKERTGRVSLPYARWGGYALAGAMLLTAASWIGGQLYGTRPAVPITLKPVFNQLQEWASGQVQRQTEDEIRLEAGTTGYGSGKGELGAPLSPSTKAVFTVTSSRPAYWRGESSAYYDGRRWSREGTVYLPLSLTSLPAESLPVFANDEDRTLIQEIQFSHPSSGNLPLFSAGTVVNVEQVRLADGSRLGYVLANREKNSFRLPETESSAKIAGYTVSSLLPESDPAVLRALGSEDPESIADSYLQLPAAMPERVAALAQRLTASAVSRYDAVAAVRDYLQSGYSYSLQTRIPPAGADFADDFIFTTKQGYCVHFATAMTVLLRSSGIPARYVQGYGPGTPEAGSLPQRYAVTQGDAHAWVEVYFPGAGWIPFDPTPGAALAAAGPAAAPAAAASAPQGTPASAAGGADILPALPLAGGNPAPLAAAAAIVLAATWRWRRSLALLPAARRAGSVSRERQLRAAALAWHGLAARYGPPLPGVTAREYAASLNIEDAGLRTAVRVFVRQWETLAYSGTAQAQRATPRPGPAQPPPDAAAAEAAGFISRCLLIIFRLT</sequence>
<feature type="transmembrane region" description="Helical" evidence="2">
    <location>
        <begin position="61"/>
        <end position="80"/>
    </location>
</feature>
<feature type="region of interest" description="Disordered" evidence="1">
    <location>
        <begin position="754"/>
        <end position="774"/>
    </location>
</feature>
<feature type="region of interest" description="Disordered" evidence="1">
    <location>
        <begin position="1"/>
        <end position="28"/>
    </location>
</feature>